<evidence type="ECO:0000256" key="1">
    <source>
        <dbReference type="ARBA" id="ARBA00022741"/>
    </source>
</evidence>
<evidence type="ECO:0000313" key="5">
    <source>
        <dbReference type="Proteomes" id="UP001595886"/>
    </source>
</evidence>
<evidence type="ECO:0000259" key="3">
    <source>
        <dbReference type="PROSITE" id="PS50893"/>
    </source>
</evidence>
<organism evidence="4 5">
    <name type="scientific">Dokdonella ginsengisoli</name>
    <dbReference type="NCBI Taxonomy" id="363846"/>
    <lineage>
        <taxon>Bacteria</taxon>
        <taxon>Pseudomonadati</taxon>
        <taxon>Pseudomonadota</taxon>
        <taxon>Gammaproteobacteria</taxon>
        <taxon>Lysobacterales</taxon>
        <taxon>Rhodanobacteraceae</taxon>
        <taxon>Dokdonella</taxon>
    </lineage>
</organism>
<proteinExistence type="predicted"/>
<dbReference type="Proteomes" id="UP001595886">
    <property type="component" value="Unassembled WGS sequence"/>
</dbReference>
<dbReference type="PROSITE" id="PS00211">
    <property type="entry name" value="ABC_TRANSPORTER_1"/>
    <property type="match status" value="1"/>
</dbReference>
<sequence length="229" mass="25047">MIELRLRHASGELDLDLQFRSEARTLALFGHSGAGKTSVLNAVAGLLEPQSGRIVLDGEVLLDTDAGVRVPVARRRLGYVFQDGRLFPHLSVRHNLLYGAPPRDGAHGAEFATVVDLLELGPLLERRPHNLSGGERQRVAVGRALLSQPRALLLDEPLTGLHAEARTQVLDYLRRLKQELRVFTVLVTHHADEVGALADEVVRLAGGRIVRQVPIAEFVARRAAFANAP</sequence>
<keyword evidence="2 4" id="KW-0067">ATP-binding</keyword>
<dbReference type="InterPro" id="IPR027417">
    <property type="entry name" value="P-loop_NTPase"/>
</dbReference>
<dbReference type="PROSITE" id="PS50893">
    <property type="entry name" value="ABC_TRANSPORTER_2"/>
    <property type="match status" value="1"/>
</dbReference>
<dbReference type="InterPro" id="IPR003593">
    <property type="entry name" value="AAA+_ATPase"/>
</dbReference>
<dbReference type="SUPFAM" id="SSF52540">
    <property type="entry name" value="P-loop containing nucleoside triphosphate hydrolases"/>
    <property type="match status" value="1"/>
</dbReference>
<protein>
    <submittedName>
        <fullName evidence="4">ATP-binding cassette domain-containing protein</fullName>
    </submittedName>
</protein>
<dbReference type="Pfam" id="PF00005">
    <property type="entry name" value="ABC_tran"/>
    <property type="match status" value="1"/>
</dbReference>
<dbReference type="Gene3D" id="3.40.50.300">
    <property type="entry name" value="P-loop containing nucleotide triphosphate hydrolases"/>
    <property type="match status" value="1"/>
</dbReference>
<dbReference type="InterPro" id="IPR017871">
    <property type="entry name" value="ABC_transporter-like_CS"/>
</dbReference>
<dbReference type="RefSeq" id="WP_380019029.1">
    <property type="nucleotide sequence ID" value="NZ_JBHSHD010000003.1"/>
</dbReference>
<comment type="caution">
    <text evidence="4">The sequence shown here is derived from an EMBL/GenBank/DDBJ whole genome shotgun (WGS) entry which is preliminary data.</text>
</comment>
<accession>A0ABV9QUL3</accession>
<dbReference type="EMBL" id="JBHSHD010000003">
    <property type="protein sequence ID" value="MFC4819274.1"/>
    <property type="molecule type" value="Genomic_DNA"/>
</dbReference>
<dbReference type="PANTHER" id="PTHR43514">
    <property type="entry name" value="ABC TRANSPORTER I FAMILY MEMBER 10"/>
    <property type="match status" value="1"/>
</dbReference>
<evidence type="ECO:0000313" key="4">
    <source>
        <dbReference type="EMBL" id="MFC4819274.1"/>
    </source>
</evidence>
<keyword evidence="1" id="KW-0547">Nucleotide-binding</keyword>
<feature type="domain" description="ABC transporter" evidence="3">
    <location>
        <begin position="4"/>
        <end position="228"/>
    </location>
</feature>
<dbReference type="PANTHER" id="PTHR43514:SF4">
    <property type="entry name" value="ABC TRANSPORTER I FAMILY MEMBER 10"/>
    <property type="match status" value="1"/>
</dbReference>
<evidence type="ECO:0000256" key="2">
    <source>
        <dbReference type="ARBA" id="ARBA00022840"/>
    </source>
</evidence>
<dbReference type="SMART" id="SM00382">
    <property type="entry name" value="AAA"/>
    <property type="match status" value="1"/>
</dbReference>
<gene>
    <name evidence="4" type="ORF">ACFO6Q_03000</name>
</gene>
<keyword evidence="5" id="KW-1185">Reference proteome</keyword>
<dbReference type="GO" id="GO:0005524">
    <property type="term" value="F:ATP binding"/>
    <property type="evidence" value="ECO:0007669"/>
    <property type="project" value="UniProtKB-KW"/>
</dbReference>
<name>A0ABV9QUL3_9GAMM</name>
<dbReference type="InterPro" id="IPR003439">
    <property type="entry name" value="ABC_transporter-like_ATP-bd"/>
</dbReference>
<dbReference type="InterPro" id="IPR050334">
    <property type="entry name" value="Molybdenum_import_ModC"/>
</dbReference>
<reference evidence="5" key="1">
    <citation type="journal article" date="2019" name="Int. J. Syst. Evol. Microbiol.">
        <title>The Global Catalogue of Microorganisms (GCM) 10K type strain sequencing project: providing services to taxonomists for standard genome sequencing and annotation.</title>
        <authorList>
            <consortium name="The Broad Institute Genomics Platform"/>
            <consortium name="The Broad Institute Genome Sequencing Center for Infectious Disease"/>
            <person name="Wu L."/>
            <person name="Ma J."/>
        </authorList>
    </citation>
    <scope>NUCLEOTIDE SEQUENCE [LARGE SCALE GENOMIC DNA]</scope>
    <source>
        <strain evidence="5">CCUG 30340</strain>
    </source>
</reference>